<gene>
    <name evidence="8" type="ORF">EPH95_14440</name>
</gene>
<feature type="domain" description="ABC3 transporter permease C-terminal" evidence="7">
    <location>
        <begin position="64"/>
        <end position="181"/>
    </location>
</feature>
<organism evidence="8 9">
    <name type="scientific">Salicibibacter halophilus</name>
    <dbReference type="NCBI Taxonomy" id="2502791"/>
    <lineage>
        <taxon>Bacteria</taxon>
        <taxon>Bacillati</taxon>
        <taxon>Bacillota</taxon>
        <taxon>Bacilli</taxon>
        <taxon>Bacillales</taxon>
        <taxon>Bacillaceae</taxon>
        <taxon>Salicibibacter</taxon>
    </lineage>
</organism>
<dbReference type="Proteomes" id="UP000319756">
    <property type="component" value="Chromosome"/>
</dbReference>
<feature type="transmembrane region" description="Helical" evidence="6">
    <location>
        <begin position="606"/>
        <end position="626"/>
    </location>
</feature>
<sequence>MNIRHLARKNLTGNAQRYAAYFISCVFAVSIFFIYAQFILHPDVMTGDIQGGDTVRQGMIAAQVIIVIFSVFFIAYSNSTFLQSRSKEFGLLSLFGMSKRQLRKLIYFEQTFTSLLAIVLGLGIGTLFSKLFLMLMSAMLNTEAPIAFEFVPMAYVITAIGFIVLFQALTLVSFWKMRNQTVQAFLQDARKPKMMPRASLTLTIIALIFVGFGYFLAVTASLEYSFLLIFPILFFVVTGSYFLFSQGTVAAYKWLYKRNSLTRGPQLVTRTNILFRLKDYARMLFLTSTITAVVLTAAGTVYLANEYIIDLVTEQTPASATWLEEDASENEILEPERAEEIIAAHDTEIDYAFNVEMLPVDVSIAGDEGSVAVFPETNYNEIASHRDLDPLSLEENEIFITSPMLGFGPWEDIEKTEQLDMDMNGEQVTMDIAGTAEDAIVGATNQGQIQVVMNDSSYLHYNNAQYADDEKLRALGYHFVDWENEVEVSNALEEEAEDPAHLFQTMAPPFQALQQGFSLTLFIGLFVSVLFFIVQGSMLYLKLFTELEDTKKQLLSLNRIGITRKEAGKILGHKIKFLFFVPLIVGAIHASFAYAMLASILDVNLFWSGVMVIAIYAVLQYLYYVITRHFYLKAAFR</sequence>
<feature type="transmembrane region" description="Helical" evidence="6">
    <location>
        <begin position="60"/>
        <end position="84"/>
    </location>
</feature>
<dbReference type="PANTHER" id="PTHR46795">
    <property type="entry name" value="ABC TRANSPORTER PERMEASE-RELATED-RELATED"/>
    <property type="match status" value="1"/>
</dbReference>
<feature type="transmembrane region" description="Helical" evidence="6">
    <location>
        <begin position="577"/>
        <end position="600"/>
    </location>
</feature>
<name>A0A514LK63_9BACI</name>
<keyword evidence="3 6" id="KW-0812">Transmembrane</keyword>
<reference evidence="9" key="1">
    <citation type="submission" date="2019-01" db="EMBL/GenBank/DDBJ databases">
        <title>Genomic analysis of Salicibibacter sp. NKC3-5.</title>
        <authorList>
            <person name="Oh Y.J."/>
        </authorList>
    </citation>
    <scope>NUCLEOTIDE SEQUENCE [LARGE SCALE GENOMIC DNA]</scope>
    <source>
        <strain evidence="9">NKC3-5</strain>
    </source>
</reference>
<keyword evidence="4 6" id="KW-1133">Transmembrane helix</keyword>
<dbReference type="RefSeq" id="WP_142090749.1">
    <property type="nucleotide sequence ID" value="NZ_CP035485.1"/>
</dbReference>
<dbReference type="KEGG" id="sale:EPH95_14440"/>
<dbReference type="AlphaFoldDB" id="A0A514LK63"/>
<dbReference type="InterPro" id="IPR003838">
    <property type="entry name" value="ABC3_permease_C"/>
</dbReference>
<keyword evidence="2 6" id="KW-1003">Cell membrane</keyword>
<keyword evidence="6" id="KW-0813">Transport</keyword>
<feature type="transmembrane region" description="Helical" evidence="6">
    <location>
        <begin position="283"/>
        <end position="304"/>
    </location>
</feature>
<dbReference type="InterPro" id="IPR027022">
    <property type="entry name" value="ABC_permease_BceB-typ"/>
</dbReference>
<dbReference type="Pfam" id="PF02687">
    <property type="entry name" value="FtsX"/>
    <property type="match status" value="1"/>
</dbReference>
<proteinExistence type="inferred from homology"/>
<evidence type="ECO:0000256" key="4">
    <source>
        <dbReference type="ARBA" id="ARBA00022989"/>
    </source>
</evidence>
<evidence type="ECO:0000256" key="6">
    <source>
        <dbReference type="PIRNR" id="PIRNR018968"/>
    </source>
</evidence>
<dbReference type="GO" id="GO:0005886">
    <property type="term" value="C:plasma membrane"/>
    <property type="evidence" value="ECO:0007669"/>
    <property type="project" value="UniProtKB-SubCell"/>
</dbReference>
<feature type="transmembrane region" description="Helical" evidence="6">
    <location>
        <begin position="20"/>
        <end position="40"/>
    </location>
</feature>
<comment type="subcellular location">
    <subcellularLocation>
        <location evidence="1 6">Cell membrane</location>
        <topology evidence="1 6">Multi-pass membrane protein</topology>
    </subcellularLocation>
</comment>
<evidence type="ECO:0000259" key="7">
    <source>
        <dbReference type="Pfam" id="PF02687"/>
    </source>
</evidence>
<dbReference type="PIRSF" id="PIRSF018968">
    <property type="entry name" value="ABC_permease_BceB"/>
    <property type="match status" value="1"/>
</dbReference>
<dbReference type="GO" id="GO:0055085">
    <property type="term" value="P:transmembrane transport"/>
    <property type="evidence" value="ECO:0007669"/>
    <property type="project" value="UniProtKB-UniRule"/>
</dbReference>
<evidence type="ECO:0000256" key="1">
    <source>
        <dbReference type="ARBA" id="ARBA00004651"/>
    </source>
</evidence>
<protein>
    <submittedName>
        <fullName evidence="8">ABC transporter permease</fullName>
    </submittedName>
</protein>
<evidence type="ECO:0000313" key="8">
    <source>
        <dbReference type="EMBL" id="QDI92239.1"/>
    </source>
</evidence>
<dbReference type="EMBL" id="CP035485">
    <property type="protein sequence ID" value="QDI92239.1"/>
    <property type="molecule type" value="Genomic_DNA"/>
</dbReference>
<feature type="transmembrane region" description="Helical" evidence="6">
    <location>
        <begin position="105"/>
        <end position="133"/>
    </location>
</feature>
<feature type="transmembrane region" description="Helical" evidence="6">
    <location>
        <begin position="224"/>
        <end position="244"/>
    </location>
</feature>
<feature type="transmembrane region" description="Helical" evidence="6">
    <location>
        <begin position="153"/>
        <end position="177"/>
    </location>
</feature>
<feature type="transmembrane region" description="Helical" evidence="6">
    <location>
        <begin position="198"/>
        <end position="218"/>
    </location>
</feature>
<dbReference type="InterPro" id="IPR052536">
    <property type="entry name" value="ABC-4_Integral_Memb_Prot"/>
</dbReference>
<evidence type="ECO:0000313" key="9">
    <source>
        <dbReference type="Proteomes" id="UP000319756"/>
    </source>
</evidence>
<feature type="transmembrane region" description="Helical" evidence="6">
    <location>
        <begin position="517"/>
        <end position="541"/>
    </location>
</feature>
<keyword evidence="9" id="KW-1185">Reference proteome</keyword>
<evidence type="ECO:0000256" key="3">
    <source>
        <dbReference type="ARBA" id="ARBA00022692"/>
    </source>
</evidence>
<evidence type="ECO:0000256" key="2">
    <source>
        <dbReference type="ARBA" id="ARBA00022475"/>
    </source>
</evidence>
<keyword evidence="5 6" id="KW-0472">Membrane</keyword>
<dbReference type="PANTHER" id="PTHR46795:SF1">
    <property type="entry name" value="ABC TRANSPORTER PERMEASE PROTEIN"/>
    <property type="match status" value="1"/>
</dbReference>
<evidence type="ECO:0000256" key="5">
    <source>
        <dbReference type="ARBA" id="ARBA00023136"/>
    </source>
</evidence>
<dbReference type="OrthoDB" id="1937696at2"/>
<comment type="similarity">
    <text evidence="6">Belongs to the ABC-4 integral membrane protein family.</text>
</comment>
<accession>A0A514LK63</accession>